<dbReference type="InterPro" id="IPR011110">
    <property type="entry name" value="Reg_prop"/>
</dbReference>
<comment type="catalytic activity">
    <reaction evidence="1">
        <text>ATP + protein L-histidine = ADP + protein N-phospho-L-histidine.</text>
        <dbReference type="EC" id="2.7.13.3"/>
    </reaction>
</comment>
<dbReference type="InterPro" id="IPR018060">
    <property type="entry name" value="HTH_AraC"/>
</dbReference>
<evidence type="ECO:0000256" key="2">
    <source>
        <dbReference type="ARBA" id="ARBA00012438"/>
    </source>
</evidence>
<protein>
    <recommendedName>
        <fullName evidence="2">histidine kinase</fullName>
        <ecNumber evidence="2">2.7.13.3</ecNumber>
    </recommendedName>
</protein>
<dbReference type="Pfam" id="PF02518">
    <property type="entry name" value="HATPase_c"/>
    <property type="match status" value="1"/>
</dbReference>
<dbReference type="InterPro" id="IPR036890">
    <property type="entry name" value="HATPase_C_sf"/>
</dbReference>
<dbReference type="SUPFAM" id="SSF55874">
    <property type="entry name" value="ATPase domain of HSP90 chaperone/DNA topoisomerase II/histidine kinase"/>
    <property type="match status" value="1"/>
</dbReference>
<dbReference type="Pfam" id="PF12833">
    <property type="entry name" value="HTH_18"/>
    <property type="match status" value="1"/>
</dbReference>
<feature type="domain" description="HTH araC/xylS-type" evidence="8">
    <location>
        <begin position="1250"/>
        <end position="1349"/>
    </location>
</feature>
<dbReference type="SUPFAM" id="SSF52172">
    <property type="entry name" value="CheY-like"/>
    <property type="match status" value="1"/>
</dbReference>
<dbReference type="InterPro" id="IPR003661">
    <property type="entry name" value="HisK_dim/P_dom"/>
</dbReference>
<evidence type="ECO:0000256" key="5">
    <source>
        <dbReference type="ARBA" id="ARBA00023125"/>
    </source>
</evidence>
<accession>A0ABY4D4X1</accession>
<evidence type="ECO:0000256" key="1">
    <source>
        <dbReference type="ARBA" id="ARBA00000085"/>
    </source>
</evidence>
<evidence type="ECO:0000256" key="4">
    <source>
        <dbReference type="ARBA" id="ARBA00023015"/>
    </source>
</evidence>
<evidence type="ECO:0000313" key="12">
    <source>
        <dbReference type="Proteomes" id="UP000831113"/>
    </source>
</evidence>
<dbReference type="Gene3D" id="3.40.50.2300">
    <property type="match status" value="1"/>
</dbReference>
<keyword evidence="6" id="KW-0804">Transcription</keyword>
<dbReference type="Pfam" id="PF07494">
    <property type="entry name" value="Reg_prop"/>
    <property type="match status" value="9"/>
</dbReference>
<proteinExistence type="predicted"/>
<sequence>MGNSASAQTHDIKVTALTTKDGLASNTVNAILKDRYGLLWLATDGGLKKYDGQGFTTYQLKSSGMAGFQANDISALHEDHAGRLWVGTMGGALFTYNRAQDAFTPYLASNQATPLNNNYVKSLCSDASGNVWVATMTGVEILNPQTAKTTRLALAPPTQSKTLNPICVYADRKHRVWMGTESGLFCYNPVSKAIQSFKRNPANARSLVGDTVNAIVEDQYGQLWIGTNNGLSQLTADEVNFNNFRFNYANQRTIGSNYIYTIAADRDGTIWLGTEGGLDILDVKSGMVTRHVHNSRDPYSLNSKSVRSLFIDRQGIHWIGTYQGGLSKYDQNLTLFNVERSSELDPFGLNAPAVTAFAENRNGDIFVGTDGGGLNVYNLKTRLFRHIEMKSRERINLAGLPILTMLLDRHDQLWIGTFGHGLFIYNTRTGGYEQLLAKPGSSQLNSNDIFCLEEDHNGTIWIGTNGGGVNVYDPNTKRITKFTARPKTAEDKLLPVNNYIRAIEEDSNGNIWIGSAGSGIAVYHPVDEQFTIYNAARTGLALDRVNTFGRDHHGVMWIGTTGDGLFQFDTRSSKLTAFPKQKGLPDGFVHKIVEDGEGNLWISTNQGISRLDTKQNKFTHYSSDNGLQGKAFLNNSGFRSSNGSLFFGGIAGFNYLNPSLIKVNRNVPRVILTDLKVDNKSVVAGDHSPLRQSIAIAKEIDLDYKQNFSINYTALDYTLPQQNQYAYKLKGFDQAWNYVGPTTTAYYTNLDPGEYEFQVKASNNDGIWNQAGTSIKIIIHPPFWKTIYAYGLYLALIGCTLLYSRYRGIKQLKKEFEQQQERKQAERVRELDLLKIKFLTNLSHEFRTPISLILAPTNKLLAQQKDPQSAGQLQVIQRNARRLLHLVNQLLDFRKLEEHELQLNLSQGEISSFVREITNSFQDLAEIKKIKLSLGLPTEQLFVLFDYDKVERILVNLLSNAFKFTPEGGTVSVELSTLPAPPETPEKTIRIQVVDTGIGISPSEQGLIFERFFQGHELGSVLHQSSGIGLSITKEFAELHGGTIGVVSELGHGTTFTVELPLAAFTPVAERESTLPAEVPEMVEENKKPSRPTKKLKAGELPHLLLVEDDDDFRYYLKDNLKDNYRITDVLNGKDGWYKALSCHPDLIVSDITMPYMDGVALSRKLKSDKRTNHIPIILLTGLTQEEEQLRGLESGANDYLTKPFNFEILHARIKNLLELNRALKTTYTKQLQVVPSPVEIESSSEKFLNNVVLYIEKNLKNVNFSVEDLSDHFGMSRGSMYNKILELTGMPPVEFIRSLKLDRAAVLLQESDLTISEVAYRAGFATPHYFTKSFKTKFSILPSDYRKSKKQELKD</sequence>
<dbReference type="PANTHER" id="PTHR43547">
    <property type="entry name" value="TWO-COMPONENT HISTIDINE KINASE"/>
    <property type="match status" value="1"/>
</dbReference>
<dbReference type="SMART" id="SM00342">
    <property type="entry name" value="HTH_ARAC"/>
    <property type="match status" value="1"/>
</dbReference>
<dbReference type="RefSeq" id="WP_243803420.1">
    <property type="nucleotide sequence ID" value="NZ_CP094673.1"/>
</dbReference>
<reference evidence="11 12" key="1">
    <citation type="submission" date="2022-03" db="EMBL/GenBank/DDBJ databases">
        <title>Hymenobactersp. isolated from the air.</title>
        <authorList>
            <person name="Won M."/>
            <person name="Kwon S.-W."/>
        </authorList>
    </citation>
    <scope>NUCLEOTIDE SEQUENCE [LARGE SCALE GENOMIC DNA]</scope>
    <source>
        <strain evidence="11 12">KACC 21982</strain>
        <plasmid evidence="11 12">unnamed4</plasmid>
    </source>
</reference>
<evidence type="ECO:0000313" key="11">
    <source>
        <dbReference type="EMBL" id="UOG77556.1"/>
    </source>
</evidence>
<dbReference type="Pfam" id="PF00512">
    <property type="entry name" value="HisKA"/>
    <property type="match status" value="1"/>
</dbReference>
<evidence type="ECO:0000256" key="6">
    <source>
        <dbReference type="ARBA" id="ARBA00023163"/>
    </source>
</evidence>
<dbReference type="InterPro" id="IPR003594">
    <property type="entry name" value="HATPase_dom"/>
</dbReference>
<dbReference type="SMART" id="SM00448">
    <property type="entry name" value="REC"/>
    <property type="match status" value="1"/>
</dbReference>
<dbReference type="InterPro" id="IPR005467">
    <property type="entry name" value="His_kinase_dom"/>
</dbReference>
<dbReference type="EC" id="2.7.13.3" evidence="2"/>
<dbReference type="Gene3D" id="2.130.10.10">
    <property type="entry name" value="YVTN repeat-like/Quinoprotein amine dehydrogenase"/>
    <property type="match status" value="2"/>
</dbReference>
<dbReference type="SUPFAM" id="SSF63829">
    <property type="entry name" value="Calcium-dependent phosphotriesterase"/>
    <property type="match status" value="2"/>
</dbReference>
<dbReference type="PROSITE" id="PS50110">
    <property type="entry name" value="RESPONSE_REGULATORY"/>
    <property type="match status" value="1"/>
</dbReference>
<dbReference type="Pfam" id="PF07495">
    <property type="entry name" value="Y_Y_Y"/>
    <property type="match status" value="1"/>
</dbReference>
<dbReference type="PRINTS" id="PR00344">
    <property type="entry name" value="BCTRLSENSOR"/>
</dbReference>
<dbReference type="Proteomes" id="UP000831113">
    <property type="component" value="Plasmid unnamed4"/>
</dbReference>
<keyword evidence="11" id="KW-0067">ATP-binding</keyword>
<keyword evidence="11" id="KW-0547">Nucleotide-binding</keyword>
<dbReference type="CDD" id="cd00082">
    <property type="entry name" value="HisKA"/>
    <property type="match status" value="1"/>
</dbReference>
<dbReference type="Gene3D" id="2.60.40.10">
    <property type="entry name" value="Immunoglobulins"/>
    <property type="match status" value="1"/>
</dbReference>
<dbReference type="InterPro" id="IPR018062">
    <property type="entry name" value="HTH_AraC-typ_CS"/>
</dbReference>
<dbReference type="CDD" id="cd17574">
    <property type="entry name" value="REC_OmpR"/>
    <property type="match status" value="1"/>
</dbReference>
<evidence type="ECO:0000259" key="9">
    <source>
        <dbReference type="PROSITE" id="PS50109"/>
    </source>
</evidence>
<dbReference type="Gene3D" id="1.10.10.60">
    <property type="entry name" value="Homeodomain-like"/>
    <property type="match status" value="1"/>
</dbReference>
<evidence type="ECO:0000259" key="10">
    <source>
        <dbReference type="PROSITE" id="PS50110"/>
    </source>
</evidence>
<keyword evidence="4" id="KW-0805">Transcription regulation</keyword>
<dbReference type="InterPro" id="IPR011123">
    <property type="entry name" value="Y_Y_Y"/>
</dbReference>
<evidence type="ECO:0000259" key="8">
    <source>
        <dbReference type="PROSITE" id="PS01124"/>
    </source>
</evidence>
<feature type="domain" description="Histidine kinase" evidence="9">
    <location>
        <begin position="841"/>
        <end position="1064"/>
    </location>
</feature>
<feature type="modified residue" description="4-aspartylphosphate" evidence="7">
    <location>
        <position position="1151"/>
    </location>
</feature>
<keyword evidence="5" id="KW-0238">DNA-binding</keyword>
<dbReference type="Pfam" id="PF00072">
    <property type="entry name" value="Response_reg"/>
    <property type="match status" value="1"/>
</dbReference>
<dbReference type="EMBL" id="CP094673">
    <property type="protein sequence ID" value="UOG77556.1"/>
    <property type="molecule type" value="Genomic_DNA"/>
</dbReference>
<name>A0ABY4D4X1_9BACT</name>
<geneLocation type="plasmid" evidence="11 12">
    <name>unnamed4</name>
</geneLocation>
<evidence type="ECO:0000256" key="7">
    <source>
        <dbReference type="PROSITE-ProRule" id="PRU00169"/>
    </source>
</evidence>
<dbReference type="GO" id="GO:0005524">
    <property type="term" value="F:ATP binding"/>
    <property type="evidence" value="ECO:0007669"/>
    <property type="project" value="UniProtKB-KW"/>
</dbReference>
<dbReference type="SMART" id="SM00388">
    <property type="entry name" value="HisKA"/>
    <property type="match status" value="1"/>
</dbReference>
<gene>
    <name evidence="11" type="ORF">MTX78_24750</name>
</gene>
<feature type="domain" description="Response regulatory" evidence="10">
    <location>
        <begin position="1103"/>
        <end position="1218"/>
    </location>
</feature>
<dbReference type="PROSITE" id="PS50109">
    <property type="entry name" value="HIS_KIN"/>
    <property type="match status" value="1"/>
</dbReference>
<dbReference type="CDD" id="cd16922">
    <property type="entry name" value="HATPase_EvgS-ArcB-TorS-like"/>
    <property type="match status" value="1"/>
</dbReference>
<dbReference type="SMART" id="SM00387">
    <property type="entry name" value="HATPase_c"/>
    <property type="match status" value="1"/>
</dbReference>
<dbReference type="InterPro" id="IPR015943">
    <property type="entry name" value="WD40/YVTN_repeat-like_dom_sf"/>
</dbReference>
<dbReference type="PROSITE" id="PS01124">
    <property type="entry name" value="HTH_ARAC_FAMILY_2"/>
    <property type="match status" value="1"/>
</dbReference>
<dbReference type="PROSITE" id="PS00041">
    <property type="entry name" value="HTH_ARAC_FAMILY_1"/>
    <property type="match status" value="1"/>
</dbReference>
<dbReference type="PANTHER" id="PTHR43547:SF2">
    <property type="entry name" value="HYBRID SIGNAL TRANSDUCTION HISTIDINE KINASE C"/>
    <property type="match status" value="1"/>
</dbReference>
<keyword evidence="12" id="KW-1185">Reference proteome</keyword>
<dbReference type="InterPro" id="IPR036097">
    <property type="entry name" value="HisK_dim/P_sf"/>
</dbReference>
<evidence type="ECO:0000256" key="3">
    <source>
        <dbReference type="ARBA" id="ARBA00022553"/>
    </source>
</evidence>
<dbReference type="InterPro" id="IPR001789">
    <property type="entry name" value="Sig_transdc_resp-reg_receiver"/>
</dbReference>
<keyword evidence="3 7" id="KW-0597">Phosphoprotein</keyword>
<dbReference type="Gene3D" id="1.10.287.130">
    <property type="match status" value="1"/>
</dbReference>
<dbReference type="Gene3D" id="3.30.565.10">
    <property type="entry name" value="Histidine kinase-like ATPase, C-terminal domain"/>
    <property type="match status" value="1"/>
</dbReference>
<organism evidence="11 12">
    <name type="scientific">Hymenobacter tibetensis</name>
    <dbReference type="NCBI Taxonomy" id="497967"/>
    <lineage>
        <taxon>Bacteria</taxon>
        <taxon>Pseudomonadati</taxon>
        <taxon>Bacteroidota</taxon>
        <taxon>Cytophagia</taxon>
        <taxon>Cytophagales</taxon>
        <taxon>Hymenobacteraceae</taxon>
        <taxon>Hymenobacter</taxon>
    </lineage>
</organism>
<dbReference type="InterPro" id="IPR004358">
    <property type="entry name" value="Sig_transdc_His_kin-like_C"/>
</dbReference>
<dbReference type="SUPFAM" id="SSF46689">
    <property type="entry name" value="Homeodomain-like"/>
    <property type="match status" value="1"/>
</dbReference>
<dbReference type="InterPro" id="IPR011006">
    <property type="entry name" value="CheY-like_superfamily"/>
</dbReference>
<keyword evidence="11" id="KW-0614">Plasmid</keyword>
<dbReference type="SUPFAM" id="SSF47384">
    <property type="entry name" value="Homodimeric domain of signal transducing histidine kinase"/>
    <property type="match status" value="1"/>
</dbReference>
<dbReference type="InterPro" id="IPR009057">
    <property type="entry name" value="Homeodomain-like_sf"/>
</dbReference>
<dbReference type="InterPro" id="IPR013783">
    <property type="entry name" value="Ig-like_fold"/>
</dbReference>